<feature type="modified residue" description="4-aspartylphosphate" evidence="8">
    <location>
        <position position="52"/>
    </location>
</feature>
<evidence type="ECO:0000256" key="3">
    <source>
        <dbReference type="ARBA" id="ARBA00023012"/>
    </source>
</evidence>
<dbReference type="Gene3D" id="3.40.50.2300">
    <property type="match status" value="1"/>
</dbReference>
<keyword evidence="5 9" id="KW-0238">DNA-binding</keyword>
<evidence type="ECO:0000256" key="5">
    <source>
        <dbReference type="ARBA" id="ARBA00023125"/>
    </source>
</evidence>
<dbReference type="InterPro" id="IPR036388">
    <property type="entry name" value="WH-like_DNA-bd_sf"/>
</dbReference>
<gene>
    <name evidence="12" type="ORF">DDZ44_05275</name>
</gene>
<evidence type="ECO:0000313" key="12">
    <source>
        <dbReference type="EMBL" id="HBK53328.1"/>
    </source>
</evidence>
<protein>
    <recommendedName>
        <fullName evidence="1">Stage 0 sporulation protein A homolog</fullName>
    </recommendedName>
</protein>
<dbReference type="SMART" id="SM00862">
    <property type="entry name" value="Trans_reg_C"/>
    <property type="match status" value="1"/>
</dbReference>
<dbReference type="PANTHER" id="PTHR48111">
    <property type="entry name" value="REGULATOR OF RPOS"/>
    <property type="match status" value="1"/>
</dbReference>
<dbReference type="InterPro" id="IPR039420">
    <property type="entry name" value="WalR-like"/>
</dbReference>
<keyword evidence="2 8" id="KW-0597">Phosphoprotein</keyword>
<evidence type="ECO:0000256" key="2">
    <source>
        <dbReference type="ARBA" id="ARBA00022553"/>
    </source>
</evidence>
<dbReference type="PROSITE" id="PS50110">
    <property type="entry name" value="RESPONSE_REGULATORY"/>
    <property type="match status" value="1"/>
</dbReference>
<sequence>MARLLIVEDDPDTNDSICEYLKDAGHKVHAAFDGKQALVLFENLPIDAIVLDIMLPQLSGLEVLREIRQNSDVPVLMLTAIKDEGTQITSFDRLADDYITKPCSIVLLGKRITALLRRAGKGRDVHSWEWQDLAVDFAACTACKGNESVSVTPKELQLLKLLLDNQGLVLTRNQILDELWGMESPESDRTIDLYISRLRTKLGIGCIKTIKGIGYKLEGPEWTE</sequence>
<name>A0A354YVD8_9FIRM</name>
<dbReference type="GO" id="GO:0006355">
    <property type="term" value="P:regulation of DNA-templated transcription"/>
    <property type="evidence" value="ECO:0007669"/>
    <property type="project" value="InterPro"/>
</dbReference>
<dbReference type="InterPro" id="IPR001867">
    <property type="entry name" value="OmpR/PhoB-type_DNA-bd"/>
</dbReference>
<dbReference type="PROSITE" id="PS51755">
    <property type="entry name" value="OMPR_PHOB"/>
    <property type="match status" value="1"/>
</dbReference>
<evidence type="ECO:0000256" key="9">
    <source>
        <dbReference type="PROSITE-ProRule" id="PRU01091"/>
    </source>
</evidence>
<evidence type="ECO:0000313" key="13">
    <source>
        <dbReference type="Proteomes" id="UP000263273"/>
    </source>
</evidence>
<dbReference type="AlphaFoldDB" id="A0A354YVD8"/>
<dbReference type="GO" id="GO:0000156">
    <property type="term" value="F:phosphorelay response regulator activity"/>
    <property type="evidence" value="ECO:0007669"/>
    <property type="project" value="TreeGrafter"/>
</dbReference>
<keyword evidence="3" id="KW-0902">Two-component regulatory system</keyword>
<evidence type="ECO:0000256" key="8">
    <source>
        <dbReference type="PROSITE-ProRule" id="PRU00169"/>
    </source>
</evidence>
<dbReference type="CDD" id="cd00383">
    <property type="entry name" value="trans_reg_C"/>
    <property type="match status" value="1"/>
</dbReference>
<dbReference type="GO" id="GO:0000976">
    <property type="term" value="F:transcription cis-regulatory region binding"/>
    <property type="evidence" value="ECO:0007669"/>
    <property type="project" value="TreeGrafter"/>
</dbReference>
<dbReference type="SMART" id="SM00448">
    <property type="entry name" value="REC"/>
    <property type="match status" value="1"/>
</dbReference>
<proteinExistence type="predicted"/>
<evidence type="ECO:0000256" key="6">
    <source>
        <dbReference type="ARBA" id="ARBA00023163"/>
    </source>
</evidence>
<evidence type="ECO:0000256" key="1">
    <source>
        <dbReference type="ARBA" id="ARBA00018672"/>
    </source>
</evidence>
<feature type="domain" description="OmpR/PhoB-type" evidence="11">
    <location>
        <begin position="125"/>
        <end position="219"/>
    </location>
</feature>
<dbReference type="Pfam" id="PF00072">
    <property type="entry name" value="Response_reg"/>
    <property type="match status" value="1"/>
</dbReference>
<feature type="domain" description="Response regulatory" evidence="10">
    <location>
        <begin position="3"/>
        <end position="116"/>
    </location>
</feature>
<feature type="DNA-binding region" description="OmpR/PhoB-type" evidence="9">
    <location>
        <begin position="125"/>
        <end position="219"/>
    </location>
</feature>
<evidence type="ECO:0000256" key="7">
    <source>
        <dbReference type="ARBA" id="ARBA00024867"/>
    </source>
</evidence>
<reference evidence="12 13" key="1">
    <citation type="journal article" date="2018" name="Nat. Biotechnol.">
        <title>A standardized bacterial taxonomy based on genome phylogeny substantially revises the tree of life.</title>
        <authorList>
            <person name="Parks D.H."/>
            <person name="Chuvochina M."/>
            <person name="Waite D.W."/>
            <person name="Rinke C."/>
            <person name="Skarshewski A."/>
            <person name="Chaumeil P.A."/>
            <person name="Hugenholtz P."/>
        </authorList>
    </citation>
    <scope>NUCLEOTIDE SEQUENCE [LARGE SCALE GENOMIC DNA]</scope>
    <source>
        <strain evidence="12">UBA10948</strain>
    </source>
</reference>
<dbReference type="Pfam" id="PF00486">
    <property type="entry name" value="Trans_reg_C"/>
    <property type="match status" value="1"/>
</dbReference>
<evidence type="ECO:0000256" key="4">
    <source>
        <dbReference type="ARBA" id="ARBA00023015"/>
    </source>
</evidence>
<dbReference type="Gene3D" id="1.10.10.10">
    <property type="entry name" value="Winged helix-like DNA-binding domain superfamily/Winged helix DNA-binding domain"/>
    <property type="match status" value="1"/>
</dbReference>
<organism evidence="12 13">
    <name type="scientific">Syntrophomonas wolfei</name>
    <dbReference type="NCBI Taxonomy" id="863"/>
    <lineage>
        <taxon>Bacteria</taxon>
        <taxon>Bacillati</taxon>
        <taxon>Bacillota</taxon>
        <taxon>Clostridia</taxon>
        <taxon>Eubacteriales</taxon>
        <taxon>Syntrophomonadaceae</taxon>
        <taxon>Syntrophomonas</taxon>
    </lineage>
</organism>
<keyword evidence="6" id="KW-0804">Transcription</keyword>
<evidence type="ECO:0000259" key="10">
    <source>
        <dbReference type="PROSITE" id="PS50110"/>
    </source>
</evidence>
<dbReference type="FunFam" id="3.40.50.2300:FF:000001">
    <property type="entry name" value="DNA-binding response regulator PhoB"/>
    <property type="match status" value="1"/>
</dbReference>
<comment type="function">
    <text evidence="7">May play the central regulatory role in sporulation. It may be an element of the effector pathway responsible for the activation of sporulation genes in response to nutritional stress. Spo0A may act in concert with spo0H (a sigma factor) to control the expression of some genes that are critical to the sporulation process.</text>
</comment>
<dbReference type="SUPFAM" id="SSF52172">
    <property type="entry name" value="CheY-like"/>
    <property type="match status" value="1"/>
</dbReference>
<dbReference type="EMBL" id="DNZF01000115">
    <property type="protein sequence ID" value="HBK53328.1"/>
    <property type="molecule type" value="Genomic_DNA"/>
</dbReference>
<comment type="caution">
    <text evidence="12">The sequence shown here is derived from an EMBL/GenBank/DDBJ whole genome shotgun (WGS) entry which is preliminary data.</text>
</comment>
<keyword evidence="4" id="KW-0805">Transcription regulation</keyword>
<dbReference type="InterPro" id="IPR011006">
    <property type="entry name" value="CheY-like_superfamily"/>
</dbReference>
<evidence type="ECO:0000259" key="11">
    <source>
        <dbReference type="PROSITE" id="PS51755"/>
    </source>
</evidence>
<dbReference type="InterPro" id="IPR001789">
    <property type="entry name" value="Sig_transdc_resp-reg_receiver"/>
</dbReference>
<dbReference type="Proteomes" id="UP000263273">
    <property type="component" value="Unassembled WGS sequence"/>
</dbReference>
<dbReference type="GO" id="GO:0005829">
    <property type="term" value="C:cytosol"/>
    <property type="evidence" value="ECO:0007669"/>
    <property type="project" value="TreeGrafter"/>
</dbReference>
<dbReference type="CDD" id="cd17574">
    <property type="entry name" value="REC_OmpR"/>
    <property type="match status" value="1"/>
</dbReference>
<dbReference type="GO" id="GO:0032993">
    <property type="term" value="C:protein-DNA complex"/>
    <property type="evidence" value="ECO:0007669"/>
    <property type="project" value="TreeGrafter"/>
</dbReference>
<dbReference type="PANTHER" id="PTHR48111:SF21">
    <property type="entry name" value="DNA-BINDING DUAL MASTER TRANSCRIPTIONAL REGULATOR RPAA"/>
    <property type="match status" value="1"/>
</dbReference>
<accession>A0A354YVD8</accession>